<reference evidence="14 15" key="1">
    <citation type="journal article" date="2022" name="Front. Cell. Infect. Microbiol.">
        <title>The Genomes of Two Strains of Taenia crassiceps the Animal Model for the Study of Human Cysticercosis.</title>
        <authorList>
            <person name="Bobes R.J."/>
            <person name="Estrada K."/>
            <person name="Rios-Valencia D.G."/>
            <person name="Calderon-Gallegos A."/>
            <person name="de la Torre P."/>
            <person name="Carrero J.C."/>
            <person name="Sanchez-Flores A."/>
            <person name="Laclette J.P."/>
        </authorList>
    </citation>
    <scope>NUCLEOTIDE SEQUENCE [LARGE SCALE GENOMIC DNA]</scope>
    <source>
        <strain evidence="14">WFUcys</strain>
    </source>
</reference>
<name>A0ABR4PZQ8_9CEST</name>
<sequence length="119" mass="13636">MERNCVYFTNLEESALNLLDMHRKYSDLICGYIEKKLSERSSKLTLRGIFDWIASQPDPCDGEVFELLSTLNDFKDFRELMVDFRNSKETIDNGLPLSNAFSCRADVVKPVSLDNATDT</sequence>
<dbReference type="InterPro" id="IPR042541">
    <property type="entry name" value="BART_sf"/>
</dbReference>
<evidence type="ECO:0000256" key="11">
    <source>
        <dbReference type="ARBA" id="ARBA00023273"/>
    </source>
</evidence>
<dbReference type="PANTHER" id="PTHR15487:SF4">
    <property type="entry name" value="ADP-RIBOSYLATION FACTOR-LIKE PROTEIN 2-BINDING PROTEIN"/>
    <property type="match status" value="1"/>
</dbReference>
<evidence type="ECO:0000256" key="7">
    <source>
        <dbReference type="ARBA" id="ARBA00023069"/>
    </source>
</evidence>
<evidence type="ECO:0000256" key="10">
    <source>
        <dbReference type="ARBA" id="ARBA00023242"/>
    </source>
</evidence>
<dbReference type="Gene3D" id="1.20.1520.10">
    <property type="entry name" value="ADP-ribosylation factor-like 2-binding protein, domain"/>
    <property type="match status" value="1"/>
</dbReference>
<keyword evidence="10 12" id="KW-0539">Nucleus</keyword>
<accession>A0ABR4PZQ8</accession>
<proteinExistence type="inferred from homology"/>
<evidence type="ECO:0000313" key="14">
    <source>
        <dbReference type="EMBL" id="KAL5102872.1"/>
    </source>
</evidence>
<dbReference type="PANTHER" id="PTHR15487">
    <property type="entry name" value="ADP-RIBOSYLATION FACTOR-LIKE PROTEIN 2-BINDING PROTEIN"/>
    <property type="match status" value="1"/>
</dbReference>
<organism evidence="14 15">
    <name type="scientific">Taenia crassiceps</name>
    <dbReference type="NCBI Taxonomy" id="6207"/>
    <lineage>
        <taxon>Eukaryota</taxon>
        <taxon>Metazoa</taxon>
        <taxon>Spiralia</taxon>
        <taxon>Lophotrochozoa</taxon>
        <taxon>Platyhelminthes</taxon>
        <taxon>Cestoda</taxon>
        <taxon>Eucestoda</taxon>
        <taxon>Cyclophyllidea</taxon>
        <taxon>Taeniidae</taxon>
        <taxon>Taenia</taxon>
    </lineage>
</organism>
<comment type="subcellular location">
    <subcellularLocation>
        <location evidence="1 12">Cytoplasm</location>
        <location evidence="1 12">Cytoskeleton</location>
        <location evidence="1 12">Cilium basal body</location>
    </subcellularLocation>
    <subcellularLocation>
        <location evidence="3 12">Cytoplasm</location>
        <location evidence="3 12">Cytoskeleton</location>
        <location evidence="3 12">Microtubule organizing center</location>
        <location evidence="3 12">Centrosome</location>
    </subcellularLocation>
    <subcellularLocation>
        <location evidence="12">Cytoplasm</location>
    </subcellularLocation>
    <subcellularLocation>
        <location evidence="2 12">Nucleus</location>
    </subcellularLocation>
    <subcellularLocation>
        <location evidence="12">Mitochondrion intermembrane space</location>
    </subcellularLocation>
</comment>
<evidence type="ECO:0000256" key="2">
    <source>
        <dbReference type="ARBA" id="ARBA00004123"/>
    </source>
</evidence>
<evidence type="ECO:0000256" key="4">
    <source>
        <dbReference type="ARBA" id="ARBA00009880"/>
    </source>
</evidence>
<evidence type="ECO:0000256" key="6">
    <source>
        <dbReference type="ARBA" id="ARBA00022490"/>
    </source>
</evidence>
<keyword evidence="6 12" id="KW-0963">Cytoplasm</keyword>
<evidence type="ECO:0000256" key="12">
    <source>
        <dbReference type="RuleBase" id="RU367099"/>
    </source>
</evidence>
<dbReference type="InterPro" id="IPR023379">
    <property type="entry name" value="BART_dom"/>
</dbReference>
<evidence type="ECO:0000256" key="9">
    <source>
        <dbReference type="ARBA" id="ARBA00023212"/>
    </source>
</evidence>
<evidence type="ECO:0000313" key="15">
    <source>
        <dbReference type="Proteomes" id="UP001651158"/>
    </source>
</evidence>
<keyword evidence="8 12" id="KW-0496">Mitochondrion</keyword>
<dbReference type="Proteomes" id="UP001651158">
    <property type="component" value="Unassembled WGS sequence"/>
</dbReference>
<comment type="function">
    <text evidence="12">Plays a role as an effector of the ADP-ribosylation factor-like protein 2, ARL2.</text>
</comment>
<keyword evidence="15" id="KW-1185">Reference proteome</keyword>
<keyword evidence="11 12" id="KW-0966">Cell projection</keyword>
<protein>
    <recommendedName>
        <fullName evidence="5 12">ADP-ribosylation factor-like protein 2-binding protein</fullName>
        <shortName evidence="12">ARF-like 2-binding protein</shortName>
    </recommendedName>
</protein>
<feature type="domain" description="BART" evidence="13">
    <location>
        <begin position="1"/>
        <end position="89"/>
    </location>
</feature>
<dbReference type="Pfam" id="PF11527">
    <property type="entry name" value="ARL2_Bind_BART"/>
    <property type="match status" value="1"/>
</dbReference>
<gene>
    <name evidence="14" type="ORF">TcWFU_008218</name>
</gene>
<dbReference type="EMBL" id="JAKROA010000023">
    <property type="protein sequence ID" value="KAL5102872.1"/>
    <property type="molecule type" value="Genomic_DNA"/>
</dbReference>
<evidence type="ECO:0000256" key="8">
    <source>
        <dbReference type="ARBA" id="ARBA00023128"/>
    </source>
</evidence>
<keyword evidence="7 12" id="KW-0969">Cilium</keyword>
<evidence type="ECO:0000256" key="5">
    <source>
        <dbReference type="ARBA" id="ARBA00014849"/>
    </source>
</evidence>
<keyword evidence="9 12" id="KW-0206">Cytoskeleton</keyword>
<comment type="similarity">
    <text evidence="4 12">Belongs to the ARL2BP family.</text>
</comment>
<evidence type="ECO:0000256" key="3">
    <source>
        <dbReference type="ARBA" id="ARBA00004300"/>
    </source>
</evidence>
<evidence type="ECO:0000259" key="13">
    <source>
        <dbReference type="Pfam" id="PF11527"/>
    </source>
</evidence>
<evidence type="ECO:0000256" key="1">
    <source>
        <dbReference type="ARBA" id="ARBA00004120"/>
    </source>
</evidence>
<comment type="caution">
    <text evidence="14">The sequence shown here is derived from an EMBL/GenBank/DDBJ whole genome shotgun (WGS) entry which is preliminary data.</text>
</comment>
<dbReference type="InterPro" id="IPR038849">
    <property type="entry name" value="ARL2BP"/>
</dbReference>